<feature type="region of interest" description="Disordered" evidence="1">
    <location>
        <begin position="296"/>
        <end position="331"/>
    </location>
</feature>
<name>A0A561WJ08_ACTTI</name>
<evidence type="ECO:0000313" key="2">
    <source>
        <dbReference type="EMBL" id="TWG23855.1"/>
    </source>
</evidence>
<evidence type="ECO:0000313" key="3">
    <source>
        <dbReference type="Proteomes" id="UP000320239"/>
    </source>
</evidence>
<feature type="compositionally biased region" description="Low complexity" evidence="1">
    <location>
        <begin position="300"/>
        <end position="316"/>
    </location>
</feature>
<keyword evidence="3" id="KW-1185">Reference proteome</keyword>
<reference evidence="2 3" key="1">
    <citation type="submission" date="2019-06" db="EMBL/GenBank/DDBJ databases">
        <title>Sequencing the genomes of 1000 actinobacteria strains.</title>
        <authorList>
            <person name="Klenk H.-P."/>
        </authorList>
    </citation>
    <scope>NUCLEOTIDE SEQUENCE [LARGE SCALE GENOMIC DNA]</scope>
    <source>
        <strain evidence="2 3">DSM 43866</strain>
    </source>
</reference>
<feature type="region of interest" description="Disordered" evidence="1">
    <location>
        <begin position="221"/>
        <end position="248"/>
    </location>
</feature>
<protein>
    <recommendedName>
        <fullName evidence="4">Protein RecA</fullName>
    </recommendedName>
</protein>
<sequence length="331" mass="32864">MAGRMISGTAALAQLVRPASEADEPGAHRMLPVAAELGKLLPGGGLRRGSTVAVAGGRAARAGGGTSLMLALLAAASRAGSWCAVVGLPALGALAAAETGIALERLALVPDPGPDWPTVVAALIDGVDVVVTAVPGPVSAPIASRLAARARQRGSVLMPFGAWSGADVTLQVSRGCWEGLGNGRGRLRRREVTVVANGRGAAARPKELTVWMPGLMARPGVAPAARPATPRTRPDVLAPGPAHRDPAADAVMPGARVECSAGGRVDDGVRAGGVECSAGGPVDAGVRAARVGWPAGQPVARSSAAGRGAATPGAAGRRARREAPPISPAEV</sequence>
<evidence type="ECO:0000256" key="1">
    <source>
        <dbReference type="SAM" id="MobiDB-lite"/>
    </source>
</evidence>
<dbReference type="Proteomes" id="UP000320239">
    <property type="component" value="Unassembled WGS sequence"/>
</dbReference>
<organism evidence="2 3">
    <name type="scientific">Actinoplanes teichomyceticus</name>
    <dbReference type="NCBI Taxonomy" id="1867"/>
    <lineage>
        <taxon>Bacteria</taxon>
        <taxon>Bacillati</taxon>
        <taxon>Actinomycetota</taxon>
        <taxon>Actinomycetes</taxon>
        <taxon>Micromonosporales</taxon>
        <taxon>Micromonosporaceae</taxon>
        <taxon>Actinoplanes</taxon>
    </lineage>
</organism>
<dbReference type="EMBL" id="VIWY01000002">
    <property type="protein sequence ID" value="TWG23855.1"/>
    <property type="molecule type" value="Genomic_DNA"/>
</dbReference>
<feature type="compositionally biased region" description="Low complexity" evidence="1">
    <location>
        <begin position="221"/>
        <end position="231"/>
    </location>
</feature>
<accession>A0A561WJ08</accession>
<evidence type="ECO:0008006" key="4">
    <source>
        <dbReference type="Google" id="ProtNLM"/>
    </source>
</evidence>
<comment type="caution">
    <text evidence="2">The sequence shown here is derived from an EMBL/GenBank/DDBJ whole genome shotgun (WGS) entry which is preliminary data.</text>
</comment>
<dbReference type="AlphaFoldDB" id="A0A561WJ08"/>
<proteinExistence type="predicted"/>
<gene>
    <name evidence="2" type="ORF">FHX34_102406</name>
</gene>